<gene>
    <name evidence="1" type="ORF">PVAP13_1NG513319</name>
</gene>
<dbReference type="Proteomes" id="UP000823388">
    <property type="component" value="Chromosome 1N"/>
</dbReference>
<proteinExistence type="predicted"/>
<sequence length="152" mass="17111">MACLPGGRAWVPHGIGICGHHRREPLSISLYTKIVKVSCSLFSLGGVSMDVILSATRCPECLLLVYQQIITQTHIIELQQGQKLPGLIARAPNRLFDGCVIVIFRPGNSRKETQKLARIRTTWMKNHWSRPVIDRYVYINRLTGDTPIFSCP</sequence>
<comment type="caution">
    <text evidence="1">The sequence shown here is derived from an EMBL/GenBank/DDBJ whole genome shotgun (WGS) entry which is preliminary data.</text>
</comment>
<accession>A0A8T0XGN1</accession>
<evidence type="ECO:0000313" key="2">
    <source>
        <dbReference type="Proteomes" id="UP000823388"/>
    </source>
</evidence>
<protein>
    <submittedName>
        <fullName evidence="1">Uncharacterized protein</fullName>
    </submittedName>
</protein>
<dbReference type="AlphaFoldDB" id="A0A8T0XGN1"/>
<organism evidence="1 2">
    <name type="scientific">Panicum virgatum</name>
    <name type="common">Blackwell switchgrass</name>
    <dbReference type="NCBI Taxonomy" id="38727"/>
    <lineage>
        <taxon>Eukaryota</taxon>
        <taxon>Viridiplantae</taxon>
        <taxon>Streptophyta</taxon>
        <taxon>Embryophyta</taxon>
        <taxon>Tracheophyta</taxon>
        <taxon>Spermatophyta</taxon>
        <taxon>Magnoliopsida</taxon>
        <taxon>Liliopsida</taxon>
        <taxon>Poales</taxon>
        <taxon>Poaceae</taxon>
        <taxon>PACMAD clade</taxon>
        <taxon>Panicoideae</taxon>
        <taxon>Panicodae</taxon>
        <taxon>Paniceae</taxon>
        <taxon>Panicinae</taxon>
        <taxon>Panicum</taxon>
        <taxon>Panicum sect. Hiantes</taxon>
    </lineage>
</organism>
<dbReference type="EMBL" id="CM029038">
    <property type="protein sequence ID" value="KAG2654569.1"/>
    <property type="molecule type" value="Genomic_DNA"/>
</dbReference>
<evidence type="ECO:0000313" key="1">
    <source>
        <dbReference type="EMBL" id="KAG2654569.1"/>
    </source>
</evidence>
<reference evidence="1" key="1">
    <citation type="submission" date="2020-05" db="EMBL/GenBank/DDBJ databases">
        <title>WGS assembly of Panicum virgatum.</title>
        <authorList>
            <person name="Lovell J.T."/>
            <person name="Jenkins J."/>
            <person name="Shu S."/>
            <person name="Juenger T.E."/>
            <person name="Schmutz J."/>
        </authorList>
    </citation>
    <scope>NUCLEOTIDE SEQUENCE</scope>
    <source>
        <strain evidence="1">AP13</strain>
    </source>
</reference>
<keyword evidence="2" id="KW-1185">Reference proteome</keyword>
<name>A0A8T0XGN1_PANVG</name>